<name>A0A4U5MT02_STECR</name>
<evidence type="ECO:0000256" key="4">
    <source>
        <dbReference type="ARBA" id="ARBA00022771"/>
    </source>
</evidence>
<reference evidence="8 9" key="1">
    <citation type="journal article" date="2015" name="Genome Biol.">
        <title>Comparative genomics of Steinernema reveals deeply conserved gene regulatory networks.</title>
        <authorList>
            <person name="Dillman A.R."/>
            <person name="Macchietto M."/>
            <person name="Porter C.F."/>
            <person name="Rogers A."/>
            <person name="Williams B."/>
            <person name="Antoshechkin I."/>
            <person name="Lee M.M."/>
            <person name="Goodwin Z."/>
            <person name="Lu X."/>
            <person name="Lewis E.E."/>
            <person name="Goodrich-Blair H."/>
            <person name="Stock S.P."/>
            <person name="Adams B.J."/>
            <person name="Sternberg P.W."/>
            <person name="Mortazavi A."/>
        </authorList>
    </citation>
    <scope>NUCLEOTIDE SEQUENCE [LARGE SCALE GENOMIC DNA]</scope>
    <source>
        <strain evidence="8 9">ALL</strain>
    </source>
</reference>
<dbReference type="GO" id="GO:0008270">
    <property type="term" value="F:zinc ion binding"/>
    <property type="evidence" value="ECO:0007669"/>
    <property type="project" value="UniProtKB-KW"/>
</dbReference>
<evidence type="ECO:0000256" key="6">
    <source>
        <dbReference type="ARBA" id="ARBA00022833"/>
    </source>
</evidence>
<keyword evidence="5" id="KW-0833">Ubl conjugation pathway</keyword>
<dbReference type="InterPro" id="IPR031127">
    <property type="entry name" value="E3_UB_ligase_RBR"/>
</dbReference>
<organism evidence="8 9">
    <name type="scientific">Steinernema carpocapsae</name>
    <name type="common">Entomopathogenic nematode</name>
    <dbReference type="NCBI Taxonomy" id="34508"/>
    <lineage>
        <taxon>Eukaryota</taxon>
        <taxon>Metazoa</taxon>
        <taxon>Ecdysozoa</taxon>
        <taxon>Nematoda</taxon>
        <taxon>Chromadorea</taxon>
        <taxon>Rhabditida</taxon>
        <taxon>Tylenchina</taxon>
        <taxon>Panagrolaimomorpha</taxon>
        <taxon>Strongyloidoidea</taxon>
        <taxon>Steinernematidae</taxon>
        <taxon>Steinernema</taxon>
    </lineage>
</organism>
<keyword evidence="9" id="KW-1185">Reference proteome</keyword>
<keyword evidence="3" id="KW-0677">Repeat</keyword>
<proteinExistence type="predicted"/>
<protein>
    <recommendedName>
        <fullName evidence="7">RING-type domain-containing protein</fullName>
    </recommendedName>
</protein>
<dbReference type="SUPFAM" id="SSF57850">
    <property type="entry name" value="RING/U-box"/>
    <property type="match status" value="2"/>
</dbReference>
<feature type="domain" description="RING-type" evidence="7">
    <location>
        <begin position="268"/>
        <end position="476"/>
    </location>
</feature>
<dbReference type="Pfam" id="PF22191">
    <property type="entry name" value="IBR_1"/>
    <property type="match status" value="1"/>
</dbReference>
<evidence type="ECO:0000313" key="9">
    <source>
        <dbReference type="Proteomes" id="UP000298663"/>
    </source>
</evidence>
<gene>
    <name evidence="8" type="ORF">L596_020040</name>
</gene>
<dbReference type="CDD" id="cd20335">
    <property type="entry name" value="BRcat_RBR"/>
    <property type="match status" value="1"/>
</dbReference>
<evidence type="ECO:0000256" key="5">
    <source>
        <dbReference type="ARBA" id="ARBA00022786"/>
    </source>
</evidence>
<evidence type="ECO:0000256" key="3">
    <source>
        <dbReference type="ARBA" id="ARBA00022737"/>
    </source>
</evidence>
<keyword evidence="2" id="KW-0479">Metal-binding</keyword>
<dbReference type="AlphaFoldDB" id="A0A4U5MT02"/>
<dbReference type="InterPro" id="IPR044066">
    <property type="entry name" value="TRIAD_supradom"/>
</dbReference>
<comment type="caution">
    <text evidence="8">The sequence shown here is derived from an EMBL/GenBank/DDBJ whole genome shotgun (WGS) entry which is preliminary data.</text>
</comment>
<dbReference type="GO" id="GO:0004842">
    <property type="term" value="F:ubiquitin-protein transferase activity"/>
    <property type="evidence" value="ECO:0007669"/>
    <property type="project" value="InterPro"/>
</dbReference>
<dbReference type="PROSITE" id="PS51873">
    <property type="entry name" value="TRIAD"/>
    <property type="match status" value="1"/>
</dbReference>
<dbReference type="PANTHER" id="PTHR11685">
    <property type="entry name" value="RBR FAMILY RING FINGER AND IBR DOMAIN-CONTAINING"/>
    <property type="match status" value="1"/>
</dbReference>
<dbReference type="OrthoDB" id="61092at2759"/>
<keyword evidence="6" id="KW-0862">Zinc</keyword>
<dbReference type="Gene3D" id="1.20.120.1750">
    <property type="match status" value="1"/>
</dbReference>
<evidence type="ECO:0000256" key="2">
    <source>
        <dbReference type="ARBA" id="ARBA00022723"/>
    </source>
</evidence>
<dbReference type="GO" id="GO:0016567">
    <property type="term" value="P:protein ubiquitination"/>
    <property type="evidence" value="ECO:0007669"/>
    <property type="project" value="InterPro"/>
</dbReference>
<keyword evidence="1" id="KW-0808">Transferase</keyword>
<dbReference type="Proteomes" id="UP000298663">
    <property type="component" value="Unassembled WGS sequence"/>
</dbReference>
<evidence type="ECO:0000259" key="7">
    <source>
        <dbReference type="PROSITE" id="PS51873"/>
    </source>
</evidence>
<keyword evidence="4" id="KW-0863">Zinc-finger</keyword>
<accession>A0A4U5MT02</accession>
<evidence type="ECO:0000256" key="1">
    <source>
        <dbReference type="ARBA" id="ARBA00022679"/>
    </source>
</evidence>
<dbReference type="STRING" id="34508.A0A4U5MT02"/>
<reference evidence="8 9" key="2">
    <citation type="journal article" date="2019" name="G3 (Bethesda)">
        <title>Hybrid Assembly of the Genome of the Entomopathogenic Nematode Steinernema carpocapsae Identifies the X-Chromosome.</title>
        <authorList>
            <person name="Serra L."/>
            <person name="Macchietto M."/>
            <person name="Macias-Munoz A."/>
            <person name="McGill C.J."/>
            <person name="Rodriguez I.M."/>
            <person name="Rodriguez B."/>
            <person name="Murad R."/>
            <person name="Mortazavi A."/>
        </authorList>
    </citation>
    <scope>NUCLEOTIDE SEQUENCE [LARGE SCALE GENOMIC DNA]</scope>
    <source>
        <strain evidence="8 9">ALL</strain>
    </source>
</reference>
<evidence type="ECO:0000313" key="8">
    <source>
        <dbReference type="EMBL" id="TKR72622.1"/>
    </source>
</evidence>
<dbReference type="EMBL" id="AZBU02000006">
    <property type="protein sequence ID" value="TKR72622.1"/>
    <property type="molecule type" value="Genomic_DNA"/>
</dbReference>
<sequence>MGVPERLKRQEYANVRVPNTRSTRVVLGHGGESLVVHSHHASHKRADVTEGVFGDPALVITGNVAPLHREIARLRFKSRIGMLGYGRIYAHDGGGMYINTHWLSFFRLAFPGCRLSINGQVSEGWWTLPSLAEFDSDRDFLVSVIGLPPEMTTEMFTEVILESMKKPLRPLGFVFASAEVVGLIPHPHLYEVTRERILEAVHHGIFDRQLNVHVRRTAGASVNEFEIEIVGRHRDIAVLPEQITRRVSDKTMKRTFLDIDLTYLETFPGFTCDTCGTGYSLHKLDCGHHMCYDCCVVMFNVCITDHRFPIRCGMCDEPLQLRFILEWFMSDEGTLERLVVSSYEAHFDVAQGEDFVRCITPDCVGFFVNSAPRYQMCTECDRVQCVVCATPSHGTIRCEDHVERFTIQAELQQMMESDRQHYKHCPMCWTAIFKDGGCLHVYCPRCQTHFCWVCLQVGSSPLAVHRHLVGNHFPSIAAEFEI</sequence>